<sequence length="142" mass="15974">MISVLAQVFPFVILFLSKLSHGFGQFVYSFHAYCFCILISAQERLLGAALGSLLTGAVVFEQRRSIYKSINHYEPRLTDCPNCLPFSSGLTLVLENDLGATNLQPTEPIFGRKSRQEFAHMWNNSVDSTFGPMIEYLSSRGW</sequence>
<dbReference type="Proteomes" id="UP000298416">
    <property type="component" value="Unassembled WGS sequence"/>
</dbReference>
<evidence type="ECO:0000313" key="2">
    <source>
        <dbReference type="Proteomes" id="UP000298416"/>
    </source>
</evidence>
<proteinExistence type="predicted"/>
<dbReference type="AlphaFoldDB" id="A0A8X8YJD8"/>
<dbReference type="EMBL" id="PNBA02000002">
    <property type="protein sequence ID" value="KAG6432820.1"/>
    <property type="molecule type" value="Genomic_DNA"/>
</dbReference>
<dbReference type="PANTHER" id="PTHR37720:SF2">
    <property type="entry name" value="OS10G0481400 PROTEIN"/>
    <property type="match status" value="1"/>
</dbReference>
<evidence type="ECO:0000313" key="1">
    <source>
        <dbReference type="EMBL" id="KAG6432820.1"/>
    </source>
</evidence>
<accession>A0A8X8YJD8</accession>
<keyword evidence="2" id="KW-1185">Reference proteome</keyword>
<name>A0A8X8YJD8_SALSN</name>
<comment type="caution">
    <text evidence="1">The sequence shown here is derived from an EMBL/GenBank/DDBJ whole genome shotgun (WGS) entry which is preliminary data.</text>
</comment>
<dbReference type="PANTHER" id="PTHR37720">
    <property type="entry name" value="OS10G0481400 PROTEIN"/>
    <property type="match status" value="1"/>
</dbReference>
<reference evidence="1" key="1">
    <citation type="submission" date="2018-01" db="EMBL/GenBank/DDBJ databases">
        <authorList>
            <person name="Mao J.F."/>
        </authorList>
    </citation>
    <scope>NUCLEOTIDE SEQUENCE</scope>
    <source>
        <strain evidence="1">Huo1</strain>
        <tissue evidence="1">Leaf</tissue>
    </source>
</reference>
<protein>
    <submittedName>
        <fullName evidence="1">Uncharacterized protein</fullName>
    </submittedName>
</protein>
<gene>
    <name evidence="1" type="ORF">SASPL_104407</name>
</gene>
<organism evidence="1">
    <name type="scientific">Salvia splendens</name>
    <name type="common">Scarlet sage</name>
    <dbReference type="NCBI Taxonomy" id="180675"/>
    <lineage>
        <taxon>Eukaryota</taxon>
        <taxon>Viridiplantae</taxon>
        <taxon>Streptophyta</taxon>
        <taxon>Embryophyta</taxon>
        <taxon>Tracheophyta</taxon>
        <taxon>Spermatophyta</taxon>
        <taxon>Magnoliopsida</taxon>
        <taxon>eudicotyledons</taxon>
        <taxon>Gunneridae</taxon>
        <taxon>Pentapetalae</taxon>
        <taxon>asterids</taxon>
        <taxon>lamiids</taxon>
        <taxon>Lamiales</taxon>
        <taxon>Lamiaceae</taxon>
        <taxon>Nepetoideae</taxon>
        <taxon>Mentheae</taxon>
        <taxon>Salviinae</taxon>
        <taxon>Salvia</taxon>
        <taxon>Salvia subgen. Calosphace</taxon>
        <taxon>core Calosphace</taxon>
    </lineage>
</organism>
<reference evidence="1" key="2">
    <citation type="submission" date="2020-08" db="EMBL/GenBank/DDBJ databases">
        <title>Plant Genome Project.</title>
        <authorList>
            <person name="Zhang R.-G."/>
        </authorList>
    </citation>
    <scope>NUCLEOTIDE SEQUENCE</scope>
    <source>
        <strain evidence="1">Huo1</strain>
        <tissue evidence="1">Leaf</tissue>
    </source>
</reference>